<dbReference type="SUPFAM" id="SSF46894">
    <property type="entry name" value="C-terminal effector domain of the bipartite response regulators"/>
    <property type="match status" value="1"/>
</dbReference>
<dbReference type="SMART" id="SM00421">
    <property type="entry name" value="HTH_LUXR"/>
    <property type="match status" value="1"/>
</dbReference>
<evidence type="ECO:0000256" key="1">
    <source>
        <dbReference type="ARBA" id="ARBA00023015"/>
    </source>
</evidence>
<dbReference type="PROSITE" id="PS50043">
    <property type="entry name" value="HTH_LUXR_2"/>
    <property type="match status" value="1"/>
</dbReference>
<organism evidence="5 6">
    <name type="scientific">Mycobacterium deserti</name>
    <dbReference type="NCBI Taxonomy" id="2978347"/>
    <lineage>
        <taxon>Bacteria</taxon>
        <taxon>Bacillati</taxon>
        <taxon>Actinomycetota</taxon>
        <taxon>Actinomycetes</taxon>
        <taxon>Mycobacteriales</taxon>
        <taxon>Mycobacteriaceae</taxon>
        <taxon>Mycobacterium</taxon>
    </lineage>
</organism>
<dbReference type="PANTHER" id="PTHR44688">
    <property type="entry name" value="DNA-BINDING TRANSCRIPTIONAL ACTIVATOR DEVR_DOSR"/>
    <property type="match status" value="1"/>
</dbReference>
<sequence>MADPHGLTQRERDVLELLAAGHSDAEIATALFISPKTANRHVGAILSKLGVRNRTQAAAYAHRRMPSAN</sequence>
<dbReference type="InterPro" id="IPR016032">
    <property type="entry name" value="Sig_transdc_resp-reg_C-effctor"/>
</dbReference>
<dbReference type="Proteomes" id="UP001206639">
    <property type="component" value="Unassembled WGS sequence"/>
</dbReference>
<dbReference type="PRINTS" id="PR00038">
    <property type="entry name" value="HTHLUXR"/>
</dbReference>
<keyword evidence="3" id="KW-0804">Transcription</keyword>
<dbReference type="PANTHER" id="PTHR44688:SF16">
    <property type="entry name" value="DNA-BINDING TRANSCRIPTIONAL ACTIVATOR DEVR_DOSR"/>
    <property type="match status" value="1"/>
</dbReference>
<feature type="domain" description="HTH luxR-type" evidence="4">
    <location>
        <begin position="1"/>
        <end position="65"/>
    </location>
</feature>
<gene>
    <name evidence="5" type="ORF">N4S67_16370</name>
</gene>
<name>A0ABT2MEK5_9MYCO</name>
<dbReference type="EMBL" id="JAODWD010000004">
    <property type="protein sequence ID" value="MCT7659994.1"/>
    <property type="molecule type" value="Genomic_DNA"/>
</dbReference>
<evidence type="ECO:0000313" key="6">
    <source>
        <dbReference type="Proteomes" id="UP001206639"/>
    </source>
</evidence>
<keyword evidence="2" id="KW-0238">DNA-binding</keyword>
<dbReference type="InterPro" id="IPR036388">
    <property type="entry name" value="WH-like_DNA-bd_sf"/>
</dbReference>
<accession>A0ABT2MEK5</accession>
<dbReference type="Gene3D" id="1.10.10.10">
    <property type="entry name" value="Winged helix-like DNA-binding domain superfamily/Winged helix DNA-binding domain"/>
    <property type="match status" value="1"/>
</dbReference>
<keyword evidence="6" id="KW-1185">Reference proteome</keyword>
<dbReference type="CDD" id="cd06170">
    <property type="entry name" value="LuxR_C_like"/>
    <property type="match status" value="1"/>
</dbReference>
<dbReference type="Pfam" id="PF00196">
    <property type="entry name" value="GerE"/>
    <property type="match status" value="1"/>
</dbReference>
<evidence type="ECO:0000256" key="2">
    <source>
        <dbReference type="ARBA" id="ARBA00023125"/>
    </source>
</evidence>
<reference evidence="6" key="1">
    <citation type="submission" date="2023-07" db="EMBL/GenBank/DDBJ databases">
        <authorList>
            <person name="Deng Y."/>
            <person name="Zhang Y.-Q."/>
        </authorList>
    </citation>
    <scope>NUCLEOTIDE SEQUENCE [LARGE SCALE GENOMIC DNA]</scope>
    <source>
        <strain evidence="6">CPCC 205710</strain>
    </source>
</reference>
<keyword evidence="1" id="KW-0805">Transcription regulation</keyword>
<dbReference type="InterPro" id="IPR000792">
    <property type="entry name" value="Tscrpt_reg_LuxR_C"/>
</dbReference>
<evidence type="ECO:0000259" key="4">
    <source>
        <dbReference type="PROSITE" id="PS50043"/>
    </source>
</evidence>
<comment type="caution">
    <text evidence="5">The sequence shown here is derived from an EMBL/GenBank/DDBJ whole genome shotgun (WGS) entry which is preliminary data.</text>
</comment>
<evidence type="ECO:0000256" key="3">
    <source>
        <dbReference type="ARBA" id="ARBA00023163"/>
    </source>
</evidence>
<proteinExistence type="predicted"/>
<evidence type="ECO:0000313" key="5">
    <source>
        <dbReference type="EMBL" id="MCT7659994.1"/>
    </source>
</evidence>
<protein>
    <submittedName>
        <fullName evidence="5">Helix-turn-helix transcriptional regulator</fullName>
    </submittedName>
</protein>